<evidence type="ECO:0000259" key="6">
    <source>
        <dbReference type="Pfam" id="PF13193"/>
    </source>
</evidence>
<proteinExistence type="inferred from homology"/>
<keyword evidence="3" id="KW-0276">Fatty acid metabolism</keyword>
<dbReference type="InterPro" id="IPR042099">
    <property type="entry name" value="ANL_N_sf"/>
</dbReference>
<dbReference type="InterPro" id="IPR045851">
    <property type="entry name" value="AMP-bd_C_sf"/>
</dbReference>
<dbReference type="Proteomes" id="UP000007812">
    <property type="component" value="Chromosome"/>
</dbReference>
<comment type="similarity">
    <text evidence="1">Belongs to the ATP-dependent AMP-binding enzyme family.</text>
</comment>
<dbReference type="PANTHER" id="PTHR43859">
    <property type="entry name" value="ACYL-ACTIVATING ENZYME"/>
    <property type="match status" value="1"/>
</dbReference>
<feature type="domain" description="AMP-binding enzyme C-terminal" evidence="6">
    <location>
        <begin position="436"/>
        <end position="508"/>
    </location>
</feature>
<dbReference type="Gene3D" id="3.30.300.30">
    <property type="match status" value="1"/>
</dbReference>
<name>F4G026_METCR</name>
<dbReference type="PATRIC" id="fig|1006006.8.peg.1690"/>
<evidence type="ECO:0000256" key="2">
    <source>
        <dbReference type="ARBA" id="ARBA00022598"/>
    </source>
</evidence>
<dbReference type="KEGG" id="mcn:Mcup_1685"/>
<accession>F4G026</accession>
<dbReference type="PANTHER" id="PTHR43859:SF4">
    <property type="entry name" value="BUTANOATE--COA LIGASE AAE1-RELATED"/>
    <property type="match status" value="1"/>
</dbReference>
<evidence type="ECO:0000256" key="3">
    <source>
        <dbReference type="ARBA" id="ARBA00022832"/>
    </source>
</evidence>
<dbReference type="GO" id="GO:0006631">
    <property type="term" value="P:fatty acid metabolic process"/>
    <property type="evidence" value="ECO:0007669"/>
    <property type="project" value="UniProtKB-KW"/>
</dbReference>
<dbReference type="SUPFAM" id="SSF56801">
    <property type="entry name" value="Acetyl-CoA synthetase-like"/>
    <property type="match status" value="1"/>
</dbReference>
<dbReference type="EMBL" id="CP002656">
    <property type="protein sequence ID" value="AEB95788.1"/>
    <property type="molecule type" value="Genomic_DNA"/>
</dbReference>
<keyword evidence="8" id="KW-1185">Reference proteome</keyword>
<dbReference type="Pfam" id="PF13193">
    <property type="entry name" value="AMP-binding_C"/>
    <property type="match status" value="1"/>
</dbReference>
<evidence type="ECO:0000259" key="5">
    <source>
        <dbReference type="Pfam" id="PF00501"/>
    </source>
</evidence>
<gene>
    <name evidence="7" type="ordered locus">Mcup_1685</name>
</gene>
<keyword evidence="4" id="KW-0443">Lipid metabolism</keyword>
<dbReference type="InterPro" id="IPR020845">
    <property type="entry name" value="AMP-binding_CS"/>
</dbReference>
<protein>
    <submittedName>
        <fullName evidence="7">AMP-dependent synthetase and ligase</fullName>
    </submittedName>
</protein>
<evidence type="ECO:0000313" key="7">
    <source>
        <dbReference type="EMBL" id="AEB95788.1"/>
    </source>
</evidence>
<dbReference type="STRING" id="1006006.Mcup_1685"/>
<feature type="domain" description="AMP-dependent synthetase/ligase" evidence="5">
    <location>
        <begin position="13"/>
        <end position="385"/>
    </location>
</feature>
<evidence type="ECO:0000256" key="1">
    <source>
        <dbReference type="ARBA" id="ARBA00006432"/>
    </source>
</evidence>
<dbReference type="HOGENOM" id="CLU_000022_59_5_2"/>
<dbReference type="Gene3D" id="3.40.50.12780">
    <property type="entry name" value="N-terminal domain of ligase-like"/>
    <property type="match status" value="1"/>
</dbReference>
<dbReference type="InterPro" id="IPR000873">
    <property type="entry name" value="AMP-dep_synth/lig_dom"/>
</dbReference>
<evidence type="ECO:0000313" key="8">
    <source>
        <dbReference type="Proteomes" id="UP000007812"/>
    </source>
</evidence>
<dbReference type="AlphaFoldDB" id="F4G026"/>
<dbReference type="Pfam" id="PF00501">
    <property type="entry name" value="AMP-binding"/>
    <property type="match status" value="1"/>
</dbReference>
<dbReference type="InterPro" id="IPR025110">
    <property type="entry name" value="AMP-bd_C"/>
</dbReference>
<evidence type="ECO:0000256" key="4">
    <source>
        <dbReference type="ARBA" id="ARBA00023098"/>
    </source>
</evidence>
<dbReference type="PROSITE" id="PS00455">
    <property type="entry name" value="AMP_BINDING"/>
    <property type="match status" value="1"/>
</dbReference>
<organism evidence="7 8">
    <name type="scientific">Metallosphaera cuprina (strain Ar-4)</name>
    <dbReference type="NCBI Taxonomy" id="1006006"/>
    <lineage>
        <taxon>Archaea</taxon>
        <taxon>Thermoproteota</taxon>
        <taxon>Thermoprotei</taxon>
        <taxon>Sulfolobales</taxon>
        <taxon>Sulfolobaceae</taxon>
        <taxon>Metallosphaera</taxon>
    </lineage>
</organism>
<dbReference type="GO" id="GO:0016874">
    <property type="term" value="F:ligase activity"/>
    <property type="evidence" value="ECO:0007669"/>
    <property type="project" value="UniProtKB-KW"/>
</dbReference>
<sequence>MLTPLVFLERMRKYFKDKTALVYKEKRLSYQDFYKDVMIQANSLLKLGLQREGKVSIISSNRPEFLELYYSVPYANGVLVPINPKLSPKEIAYIINHSESEVVIVEESFLANLAEIRKEIKAKLVLIENNENPIANESAKKDVTTFKEFLGLGSFSEIPIPVKEEYSLIGIYYTSGTTGLPKGVMLHHRGAFLNAVMEALEHQLDLNSVYLWTLNMFHAAAWGFAWATVAVGATNVYLDKVEPKTVYDVIRNERVSHMSGPPALFIDLVNYMKENDLKFNRKIHMIVAGSPPAPVTLRTVQELGGYMCHVYGLTETYGPHSICEWKEEWNSLPIGEQAKLKSRQGVPYVGFEMDVLDPHDEPVPRDGRTIGEVVMRGNNVALGYYKDPKRTEESFRGGWFHSGDAAVVHPDGYVEVIDRFKDLIFTPEGRVSSVLVEKTLMEIPGVKRVAVYGIPEEKGEKVVARIETQEGVKLTPSEVIDFCKSILAEFECPKVVEFDRIPMTSTGKVQKYLLRKQATESKKL</sequence>
<reference evidence="7 8" key="1">
    <citation type="journal article" date="2011" name="J. Bacteriol.">
        <title>Complete genome sequence of Metallosphaera cuprina, a metal sulfide-oxidizing archaeon from a hot spring.</title>
        <authorList>
            <person name="Liu L.J."/>
            <person name="You X.Y."/>
            <person name="Zheng H."/>
            <person name="Wang S."/>
            <person name="Jiang C.Y."/>
            <person name="Liu S.J."/>
        </authorList>
    </citation>
    <scope>NUCLEOTIDE SEQUENCE [LARGE SCALE GENOMIC DNA]</scope>
    <source>
        <strain evidence="7 8">Ar-4</strain>
    </source>
</reference>
<keyword evidence="2 7" id="KW-0436">Ligase</keyword>
<dbReference type="eggNOG" id="arCOG00856">
    <property type="taxonomic scope" value="Archaea"/>
</dbReference>